<evidence type="ECO:0000313" key="4">
    <source>
        <dbReference type="Proteomes" id="UP000007076"/>
    </source>
</evidence>
<name>E4N4T4_KITSK</name>
<dbReference type="eggNOG" id="COG0265">
    <property type="taxonomic scope" value="Bacteria"/>
</dbReference>
<dbReference type="RefSeq" id="WP_014133535.1">
    <property type="nucleotide sequence ID" value="NC_016109.1"/>
</dbReference>
<feature type="compositionally biased region" description="Low complexity" evidence="1">
    <location>
        <begin position="654"/>
        <end position="665"/>
    </location>
</feature>
<dbReference type="SUPFAM" id="SSF50494">
    <property type="entry name" value="Trypsin-like serine proteases"/>
    <property type="match status" value="1"/>
</dbReference>
<organism evidence="3 4">
    <name type="scientific">Kitasatospora setae (strain ATCC 33774 / DSM 43861 / JCM 3304 / KCC A-0304 / NBRC 14216 / KM-6054)</name>
    <name type="common">Streptomyces setae</name>
    <dbReference type="NCBI Taxonomy" id="452652"/>
    <lineage>
        <taxon>Bacteria</taxon>
        <taxon>Bacillati</taxon>
        <taxon>Actinomycetota</taxon>
        <taxon>Actinomycetes</taxon>
        <taxon>Kitasatosporales</taxon>
        <taxon>Streptomycetaceae</taxon>
        <taxon>Kitasatospora</taxon>
    </lineage>
</organism>
<feature type="domain" description="vWA-MoxR associated protein C-terminal" evidence="2">
    <location>
        <begin position="383"/>
        <end position="647"/>
    </location>
</feature>
<dbReference type="InterPro" id="IPR009003">
    <property type="entry name" value="Peptidase_S1_PA"/>
</dbReference>
<feature type="region of interest" description="Disordered" evidence="1">
    <location>
        <begin position="651"/>
        <end position="675"/>
    </location>
</feature>
<dbReference type="STRING" id="452652.KSE_03680"/>
<sequence>MRHSDQLSALQGLLEHCRVRVDGRTTGSGFFVAPGVVLSCAHVAGGTVGGPASVEHEGRAYAGRVLAAAPDAAAAAASGQSLYPFPDLALLELDDPPPGHPCVWLDPEAPPFRTELTAAGFTPLMGARLAKLEAGGRTGRPGQAMLELVGGEVNPGLSGGPVLSSRSGGVVAVVKATREADTAMGGYGVPVSALRLLDPAVYRRVLAAHDRFHAADGRWRALADPLADAPGRERRPLAERDADRAFLELLADLPASPEQGQGLGAELRAAFLRAAPAGAFEPELPLLDRRDVYLELAALLPAGDGQLPPELAYCADLVRSLPPGGPLARRLRDRVLIRAAESGLGEAARRLTDGDAPEPPRPAASVRPSVIARVRHSLRDRTRYHVMLWRFHGPEEIVPAGAESAELPLPGALALLAGSLPAQIETVEALDDAGRPALVELILPHEALDEDYADWQLWPEQFWSTLGRDHHLVVRSLERHQEPRLHRPWQVRWERLADRPLGGALVCVCGRGRLQQPRALNAAFNTAPGVAALALAGSPREGELAQAFRVAVASGVPVMLWERGGEPHSLGADACATGCAAPGRGDCAGGRFLRAARAALADTHRDAAPDRVSVLRNEAELLVAADGPDPAPEPPLGDRVVLLWDDPARRLPRTRLAPAGPAGPVAPDPLEGLPR</sequence>
<dbReference type="KEGG" id="ksk:KSE_03680"/>
<dbReference type="InterPro" id="IPR045450">
    <property type="entry name" value="VMAP_C"/>
</dbReference>
<dbReference type="EMBL" id="AP010968">
    <property type="protein sequence ID" value="BAJ26215.1"/>
    <property type="molecule type" value="Genomic_DNA"/>
</dbReference>
<accession>E4N4T4</accession>
<dbReference type="HOGENOM" id="CLU_391764_0_0_11"/>
<keyword evidence="4" id="KW-1185">Reference proteome</keyword>
<dbReference type="AlphaFoldDB" id="E4N4T4"/>
<dbReference type="PATRIC" id="fig|452652.3.peg.362"/>
<dbReference type="Pfam" id="PF13365">
    <property type="entry name" value="Trypsin_2"/>
    <property type="match status" value="1"/>
</dbReference>
<proteinExistence type="predicted"/>
<evidence type="ECO:0000313" key="3">
    <source>
        <dbReference type="EMBL" id="BAJ26215.1"/>
    </source>
</evidence>
<evidence type="ECO:0000256" key="1">
    <source>
        <dbReference type="SAM" id="MobiDB-lite"/>
    </source>
</evidence>
<reference evidence="3 4" key="1">
    <citation type="journal article" date="2010" name="DNA Res.">
        <title>Genome sequence of Kitasatospora setae NBRC 14216T: an evolutionary snapshot of the family Streptomycetaceae.</title>
        <authorList>
            <person name="Ichikawa N."/>
            <person name="Oguchi A."/>
            <person name="Ikeda H."/>
            <person name="Ishikawa J."/>
            <person name="Kitani S."/>
            <person name="Watanabe Y."/>
            <person name="Nakamura S."/>
            <person name="Katano Y."/>
            <person name="Kishi E."/>
            <person name="Sasagawa M."/>
            <person name="Ankai A."/>
            <person name="Fukui S."/>
            <person name="Hashimoto Y."/>
            <person name="Kamata S."/>
            <person name="Otoguro M."/>
            <person name="Tanikawa S."/>
            <person name="Nihira T."/>
            <person name="Horinouchi S."/>
            <person name="Ohnishi Y."/>
            <person name="Hayakawa M."/>
            <person name="Kuzuyama T."/>
            <person name="Arisawa A."/>
            <person name="Nomoto F."/>
            <person name="Miura H."/>
            <person name="Takahashi Y."/>
            <person name="Fujita N."/>
        </authorList>
    </citation>
    <scope>NUCLEOTIDE SEQUENCE [LARGE SCALE GENOMIC DNA]</scope>
    <source>
        <strain evidence="4">ATCC 33774 / DSM 43861 / JCM 3304 / KCC A-0304 / NBRC 14216 / KM-6054</strain>
    </source>
</reference>
<dbReference type="Pfam" id="PF20028">
    <property type="entry name" value="VMAP-C"/>
    <property type="match status" value="1"/>
</dbReference>
<protein>
    <recommendedName>
        <fullName evidence="2">vWA-MoxR associated protein C-terminal domain-containing protein</fullName>
    </recommendedName>
</protein>
<dbReference type="Proteomes" id="UP000007076">
    <property type="component" value="Chromosome"/>
</dbReference>
<dbReference type="Gene3D" id="2.40.10.120">
    <property type="match status" value="1"/>
</dbReference>
<gene>
    <name evidence="3" type="ordered locus">KSE_03680</name>
</gene>
<evidence type="ECO:0000259" key="2">
    <source>
        <dbReference type="Pfam" id="PF20028"/>
    </source>
</evidence>